<dbReference type="Proteomes" id="UP000261620">
    <property type="component" value="Unplaced"/>
</dbReference>
<dbReference type="Gene3D" id="2.60.40.10">
    <property type="entry name" value="Immunoglobulins"/>
    <property type="match status" value="3"/>
</dbReference>
<dbReference type="PANTHER" id="PTHR15360:SF1">
    <property type="entry name" value="PLATELET-DERIVED GROWTH FACTOR RECEPTOR-LIKE PROTEIN"/>
    <property type="match status" value="1"/>
</dbReference>
<evidence type="ECO:0000256" key="10">
    <source>
        <dbReference type="SAM" id="SignalP"/>
    </source>
</evidence>
<organism evidence="12 13">
    <name type="scientific">Mola mola</name>
    <name type="common">Ocean sunfish</name>
    <name type="synonym">Tetraodon mola</name>
    <dbReference type="NCBI Taxonomy" id="94237"/>
    <lineage>
        <taxon>Eukaryota</taxon>
        <taxon>Metazoa</taxon>
        <taxon>Chordata</taxon>
        <taxon>Craniata</taxon>
        <taxon>Vertebrata</taxon>
        <taxon>Euteleostomi</taxon>
        <taxon>Actinopterygii</taxon>
        <taxon>Neopterygii</taxon>
        <taxon>Teleostei</taxon>
        <taxon>Neoteleostei</taxon>
        <taxon>Acanthomorphata</taxon>
        <taxon>Eupercaria</taxon>
        <taxon>Tetraodontiformes</taxon>
        <taxon>Molidae</taxon>
        <taxon>Mola</taxon>
    </lineage>
</organism>
<evidence type="ECO:0000256" key="7">
    <source>
        <dbReference type="ARBA" id="ARBA00023157"/>
    </source>
</evidence>
<evidence type="ECO:0000256" key="1">
    <source>
        <dbReference type="ARBA" id="ARBA00004613"/>
    </source>
</evidence>
<keyword evidence="7" id="KW-1015">Disulfide bond</keyword>
<dbReference type="Pfam" id="PF13927">
    <property type="entry name" value="Ig_3"/>
    <property type="match status" value="1"/>
</dbReference>
<dbReference type="InterPro" id="IPR036179">
    <property type="entry name" value="Ig-like_dom_sf"/>
</dbReference>
<evidence type="ECO:0000259" key="11">
    <source>
        <dbReference type="PROSITE" id="PS50835"/>
    </source>
</evidence>
<evidence type="ECO:0000256" key="2">
    <source>
        <dbReference type="ARBA" id="ARBA00011360"/>
    </source>
</evidence>
<evidence type="ECO:0000313" key="13">
    <source>
        <dbReference type="Proteomes" id="UP000261620"/>
    </source>
</evidence>
<comment type="subunit">
    <text evidence="2">Forms a complex composed of PDGFRL, TNK2 and GRB2.</text>
</comment>
<dbReference type="InterPro" id="IPR003599">
    <property type="entry name" value="Ig_sub"/>
</dbReference>
<dbReference type="InterPro" id="IPR007110">
    <property type="entry name" value="Ig-like_dom"/>
</dbReference>
<name>A0A3Q4B4P5_MOLML</name>
<dbReference type="InterPro" id="IPR042495">
    <property type="entry name" value="PDGFRL"/>
</dbReference>
<dbReference type="PROSITE" id="PS50835">
    <property type="entry name" value="IG_LIKE"/>
    <property type="match status" value="1"/>
</dbReference>
<dbReference type="InterPro" id="IPR013783">
    <property type="entry name" value="Ig-like_fold"/>
</dbReference>
<keyword evidence="4" id="KW-0964">Secreted</keyword>
<accession>A0A3Q4B4P5</accession>
<dbReference type="SUPFAM" id="SSF48726">
    <property type="entry name" value="Immunoglobulin"/>
    <property type="match status" value="3"/>
</dbReference>
<dbReference type="FunFam" id="2.60.40.10:FF:000223">
    <property type="entry name" value="Platelet-derived growth factor receptor beta"/>
    <property type="match status" value="1"/>
</dbReference>
<evidence type="ECO:0000256" key="6">
    <source>
        <dbReference type="ARBA" id="ARBA00022737"/>
    </source>
</evidence>
<dbReference type="SMART" id="SM00409">
    <property type="entry name" value="IG"/>
    <property type="match status" value="3"/>
</dbReference>
<evidence type="ECO:0000256" key="3">
    <source>
        <dbReference type="ARBA" id="ARBA00019671"/>
    </source>
</evidence>
<dbReference type="GO" id="GO:0005576">
    <property type="term" value="C:extracellular region"/>
    <property type="evidence" value="ECO:0007669"/>
    <property type="project" value="UniProtKB-SubCell"/>
</dbReference>
<reference evidence="12" key="2">
    <citation type="submission" date="2025-09" db="UniProtKB">
        <authorList>
            <consortium name="Ensembl"/>
        </authorList>
    </citation>
    <scope>IDENTIFICATION</scope>
</reference>
<evidence type="ECO:0000313" key="12">
    <source>
        <dbReference type="Ensembl" id="ENSMMOP00000012510.1"/>
    </source>
</evidence>
<sequence length="371" mass="41271">MKLWVALCLALLWLELQNCACQQVKRRKEAGENRIRLGGKRVKMRHPKVKDGGGRGQSLLIQVLDKGRFVRLGQSTTLTPGGDVELRCKGNNIGWSYPTYLDTFNDSRLSIKQIDKYSQLILTSPSAADTGPYSCWVLVCDGTECEKDHERTYVSYIYFTDKDNLFVPSAIHFEIVYLRPNQPAVVPCRVTDMQAKVSLHREVPPEEISANGTLVTYDPTKGFVLQSPSEEYQGVFYCKAVAKGTPQISTKYQLLYVEVPSGPPFVSLEASPQSVRGGDNINVTCTVLGEPEVDVSFSWTYPGQGQRPVHVHTSWRLVNKGMGRITRASQSIMSVEDMETIDFGSYICKAENLNGKTIVTTNVISKSSRGA</sequence>
<evidence type="ECO:0000256" key="9">
    <source>
        <dbReference type="ARBA" id="ARBA00023319"/>
    </source>
</evidence>
<reference evidence="12" key="1">
    <citation type="submission" date="2025-08" db="UniProtKB">
        <authorList>
            <consortium name="Ensembl"/>
        </authorList>
    </citation>
    <scope>IDENTIFICATION</scope>
</reference>
<evidence type="ECO:0000256" key="4">
    <source>
        <dbReference type="ARBA" id="ARBA00022525"/>
    </source>
</evidence>
<keyword evidence="5 10" id="KW-0732">Signal</keyword>
<dbReference type="STRING" id="94237.ENSMMOP00000012510"/>
<evidence type="ECO:0000256" key="8">
    <source>
        <dbReference type="ARBA" id="ARBA00023180"/>
    </source>
</evidence>
<dbReference type="Ensembl" id="ENSMMOT00000012715.1">
    <property type="protein sequence ID" value="ENSMMOP00000012510.1"/>
    <property type="gene ID" value="ENSMMOG00000009618.1"/>
</dbReference>
<feature type="domain" description="Ig-like" evidence="11">
    <location>
        <begin position="263"/>
        <end position="365"/>
    </location>
</feature>
<keyword evidence="13" id="KW-1185">Reference proteome</keyword>
<protein>
    <recommendedName>
        <fullName evidence="3">Platelet-derived growth factor receptor-like protein</fullName>
    </recommendedName>
</protein>
<keyword evidence="8" id="KW-0325">Glycoprotein</keyword>
<dbReference type="AlphaFoldDB" id="A0A3Q4B4P5"/>
<comment type="subcellular location">
    <subcellularLocation>
        <location evidence="1">Secreted</location>
    </subcellularLocation>
</comment>
<dbReference type="PANTHER" id="PTHR15360">
    <property type="entry name" value="PLATELET-DERIVED GROWTH FACTOR RECEPTOR LIKE"/>
    <property type="match status" value="1"/>
</dbReference>
<dbReference type="Pfam" id="PF21339">
    <property type="entry name" value="VEGFR-1-like_Ig-like"/>
    <property type="match status" value="1"/>
</dbReference>
<feature type="signal peptide" evidence="10">
    <location>
        <begin position="1"/>
        <end position="21"/>
    </location>
</feature>
<keyword evidence="9" id="KW-0393">Immunoglobulin domain</keyword>
<feature type="chain" id="PRO_5018536942" description="Platelet-derived growth factor receptor-like protein" evidence="10">
    <location>
        <begin position="22"/>
        <end position="371"/>
    </location>
</feature>
<evidence type="ECO:0000256" key="5">
    <source>
        <dbReference type="ARBA" id="ARBA00022729"/>
    </source>
</evidence>
<dbReference type="OMA" id="CWGQLCN"/>
<keyword evidence="6" id="KW-0677">Repeat</keyword>
<proteinExistence type="predicted"/>